<dbReference type="InterPro" id="IPR025312">
    <property type="entry name" value="DUF4216"/>
</dbReference>
<dbReference type="OMA" id="CVWANTT"/>
<evidence type="ECO:0000259" key="1">
    <source>
        <dbReference type="Pfam" id="PF13952"/>
    </source>
</evidence>
<dbReference type="PANTHER" id="PTHR48451:SF1">
    <property type="entry name" value="DUF4218 DOMAIN-CONTAINING PROTEIN"/>
    <property type="match status" value="1"/>
</dbReference>
<dbReference type="EMBL" id="KQ485328">
    <property type="protein sequence ID" value="KYP32358.1"/>
    <property type="molecule type" value="Genomic_DNA"/>
</dbReference>
<organism evidence="2 3">
    <name type="scientific">Cajanus cajan</name>
    <name type="common">Pigeon pea</name>
    <name type="synonym">Cajanus indicus</name>
    <dbReference type="NCBI Taxonomy" id="3821"/>
    <lineage>
        <taxon>Eukaryota</taxon>
        <taxon>Viridiplantae</taxon>
        <taxon>Streptophyta</taxon>
        <taxon>Embryophyta</taxon>
        <taxon>Tracheophyta</taxon>
        <taxon>Spermatophyta</taxon>
        <taxon>Magnoliopsida</taxon>
        <taxon>eudicotyledons</taxon>
        <taxon>Gunneridae</taxon>
        <taxon>Pentapetalae</taxon>
        <taxon>rosids</taxon>
        <taxon>fabids</taxon>
        <taxon>Fabales</taxon>
        <taxon>Fabaceae</taxon>
        <taxon>Papilionoideae</taxon>
        <taxon>50 kb inversion clade</taxon>
        <taxon>NPAAA clade</taxon>
        <taxon>indigoferoid/millettioid clade</taxon>
        <taxon>Phaseoleae</taxon>
        <taxon>Cajanus</taxon>
    </lineage>
</organism>
<sequence>MMERLGFFFHKSKHFFPPIGKPLEGYTYFTLSTKEKLQTHRHVLTNCAQVDPYDLKFLAMGPIDCAKCYSAYNVNGFKFHTLERDQGLKTQNSGIFGTFGTRSYASSSDNQMQFGDVPYYGKLLGIIEINYQGRFSVTLLKCVWANTTTSKGIVKFDLGFTLVNFAHLIHTSDDEDYEPYI</sequence>
<reference evidence="2" key="1">
    <citation type="journal article" date="2012" name="Nat. Biotechnol.">
        <title>Draft genome sequence of pigeonpea (Cajanus cajan), an orphan legume crop of resource-poor farmers.</title>
        <authorList>
            <person name="Varshney R.K."/>
            <person name="Chen W."/>
            <person name="Li Y."/>
            <person name="Bharti A.K."/>
            <person name="Saxena R.K."/>
            <person name="Schlueter J.A."/>
            <person name="Donoghue M.T."/>
            <person name="Azam S."/>
            <person name="Fan G."/>
            <person name="Whaley A.M."/>
            <person name="Farmer A.D."/>
            <person name="Sheridan J."/>
            <person name="Iwata A."/>
            <person name="Tuteja R."/>
            <person name="Penmetsa R.V."/>
            <person name="Wu W."/>
            <person name="Upadhyaya H.D."/>
            <person name="Yang S.P."/>
            <person name="Shah T."/>
            <person name="Saxena K.B."/>
            <person name="Michael T."/>
            <person name="McCombie W.R."/>
            <person name="Yang B."/>
            <person name="Zhang G."/>
            <person name="Yang H."/>
            <person name="Wang J."/>
            <person name="Spillane C."/>
            <person name="Cook D.R."/>
            <person name="May G.D."/>
            <person name="Xu X."/>
            <person name="Jackson S.A."/>
        </authorList>
    </citation>
    <scope>NUCLEOTIDE SEQUENCE [LARGE SCALE GENOMIC DNA]</scope>
</reference>
<evidence type="ECO:0000313" key="2">
    <source>
        <dbReference type="EMBL" id="KYP32358.1"/>
    </source>
</evidence>
<dbReference type="AlphaFoldDB" id="A0A151QPY3"/>
<gene>
    <name evidence="2" type="ORF">KK1_046984</name>
</gene>
<dbReference type="Pfam" id="PF13952">
    <property type="entry name" value="DUF4216"/>
    <property type="match status" value="1"/>
</dbReference>
<keyword evidence="3" id="KW-1185">Reference proteome</keyword>
<protein>
    <recommendedName>
        <fullName evidence="1">DUF4216 domain-containing protein</fullName>
    </recommendedName>
</protein>
<accession>A0A151QPY3</accession>
<dbReference type="Gramene" id="C.cajan_46402.t">
    <property type="protein sequence ID" value="C.cajan_46402.t"/>
    <property type="gene ID" value="C.cajan_46402"/>
</dbReference>
<dbReference type="PANTHER" id="PTHR48451">
    <property type="entry name" value="DUF4218 DOMAIN-CONTAINING PROTEIN"/>
    <property type="match status" value="1"/>
</dbReference>
<dbReference type="STRING" id="3821.A0A151QPY3"/>
<proteinExistence type="predicted"/>
<name>A0A151QPY3_CAJCA</name>
<feature type="domain" description="DUF4216" evidence="1">
    <location>
        <begin position="127"/>
        <end position="181"/>
    </location>
</feature>
<evidence type="ECO:0000313" key="3">
    <source>
        <dbReference type="Proteomes" id="UP000075243"/>
    </source>
</evidence>
<dbReference type="Proteomes" id="UP000075243">
    <property type="component" value="Unassembled WGS sequence"/>
</dbReference>